<comment type="caution">
    <text evidence="1">The sequence shown here is derived from an EMBL/GenBank/DDBJ whole genome shotgun (WGS) entry which is preliminary data.</text>
</comment>
<dbReference type="Proteomes" id="UP001530400">
    <property type="component" value="Unassembled WGS sequence"/>
</dbReference>
<gene>
    <name evidence="1" type="ORF">ACHAWO_009700</name>
</gene>
<accession>A0ABD3NTY6</accession>
<name>A0ABD3NTY6_9STRA</name>
<keyword evidence="2" id="KW-1185">Reference proteome</keyword>
<evidence type="ECO:0000313" key="1">
    <source>
        <dbReference type="EMBL" id="KAL3778844.1"/>
    </source>
</evidence>
<dbReference type="PANTHER" id="PTHR43737:SF1">
    <property type="entry name" value="DUF1501 DOMAIN-CONTAINING PROTEIN"/>
    <property type="match status" value="1"/>
</dbReference>
<sequence length="376" mass="40738">MPNTVGLLNGMFSLIKYGLTDCHDGFGSYPRYSGCSDDGAYERSIGHLFYSPVGATVSEYINDLASRLTAGRLSDDSHNTIEDECSAGPDNSSITRWLRSYNMIVPFSCSGDPGDTAYDRYRKIQGKRDGVDGVGLPLTRLHEIHSNNIEQSSMILVLKEQYDQGKMNFIANACLMAKPVDTNNYRGERPVQLFAHNAMTLKAAREDIAADDFGGTGQVLLTGEAGMGGPSQFILSSSGLTSFNKNPSIANMNEVIKALNNTTTPDSGFHVETFGVNIARVLGSIPVAIWSLRVIGIAIQKQNLLNTEVDSTTVTTLFPDSGIANQLKLVTQLMQTAPSRGVSRDIFYVSDGGYDTHSDVYVGTNMRNVLICVLAS</sequence>
<protein>
    <submittedName>
        <fullName evidence="1">Uncharacterized protein</fullName>
    </submittedName>
</protein>
<dbReference type="EMBL" id="JALLPJ020000967">
    <property type="protein sequence ID" value="KAL3778844.1"/>
    <property type="molecule type" value="Genomic_DNA"/>
</dbReference>
<evidence type="ECO:0000313" key="2">
    <source>
        <dbReference type="Proteomes" id="UP001530400"/>
    </source>
</evidence>
<dbReference type="AlphaFoldDB" id="A0ABD3NTY6"/>
<proteinExistence type="predicted"/>
<organism evidence="1 2">
    <name type="scientific">Cyclotella atomus</name>
    <dbReference type="NCBI Taxonomy" id="382360"/>
    <lineage>
        <taxon>Eukaryota</taxon>
        <taxon>Sar</taxon>
        <taxon>Stramenopiles</taxon>
        <taxon>Ochrophyta</taxon>
        <taxon>Bacillariophyta</taxon>
        <taxon>Coscinodiscophyceae</taxon>
        <taxon>Thalassiosirophycidae</taxon>
        <taxon>Stephanodiscales</taxon>
        <taxon>Stephanodiscaceae</taxon>
        <taxon>Cyclotella</taxon>
    </lineage>
</organism>
<reference evidence="1 2" key="1">
    <citation type="submission" date="2024-10" db="EMBL/GenBank/DDBJ databases">
        <title>Updated reference genomes for cyclostephanoid diatoms.</title>
        <authorList>
            <person name="Roberts W.R."/>
            <person name="Alverson A.J."/>
        </authorList>
    </citation>
    <scope>NUCLEOTIDE SEQUENCE [LARGE SCALE GENOMIC DNA]</scope>
    <source>
        <strain evidence="1 2">AJA010-31</strain>
    </source>
</reference>
<dbReference type="PANTHER" id="PTHR43737">
    <property type="entry name" value="BLL7424 PROTEIN"/>
    <property type="match status" value="1"/>
</dbReference>